<reference evidence="10" key="5">
    <citation type="journal article" date="2017" name="Genome Announc.">
        <title>Complete Circularized Genome Sequences of Four Strains of Elizabethkingia anophelis, Including Two Novel Strains Isolated from Wild-Caught Anopheles sinensis.</title>
        <authorList>
            <person name="Pei D."/>
            <person name="Nicholson A.C."/>
            <person name="Jiang J."/>
            <person name="Chen H."/>
            <person name="Whitney A.M."/>
            <person name="Villarma A."/>
            <person name="Bell M."/>
            <person name="Humrighouse B."/>
            <person name="Rowe L.A."/>
            <person name="Sheth M."/>
            <person name="Batra D."/>
            <person name="Juieng P."/>
            <person name="Loparev V.N."/>
            <person name="McQuiston J.R."/>
            <person name="Lan Y."/>
            <person name="Ma Y."/>
            <person name="Xu J."/>
        </authorList>
    </citation>
    <scope>NUCLEOTIDE SEQUENCE</scope>
</reference>
<dbReference type="Pfam" id="PF13715">
    <property type="entry name" value="CarbopepD_reg_2"/>
    <property type="match status" value="1"/>
</dbReference>
<keyword evidence="8" id="KW-0732">Signal</keyword>
<dbReference type="Gene3D" id="2.60.40.1120">
    <property type="entry name" value="Carboxypeptidase-like, regulatory domain"/>
    <property type="match status" value="1"/>
</dbReference>
<comment type="similarity">
    <text evidence="7">Belongs to the TonB-dependent receptor family.</text>
</comment>
<organism evidence="10">
    <name type="scientific">Elizabethkingia anophelis</name>
    <dbReference type="NCBI Taxonomy" id="1117645"/>
    <lineage>
        <taxon>Bacteria</taxon>
        <taxon>Pseudomonadati</taxon>
        <taxon>Bacteroidota</taxon>
        <taxon>Flavobacteriia</taxon>
        <taxon>Flavobacteriales</taxon>
        <taxon>Weeksellaceae</taxon>
        <taxon>Elizabethkingia</taxon>
    </lineage>
</organism>
<evidence type="ECO:0000256" key="7">
    <source>
        <dbReference type="PROSITE-ProRule" id="PRU01360"/>
    </source>
</evidence>
<reference evidence="10" key="6">
    <citation type="journal article" date="2017" name="Nat. Commun.">
        <title>Evolutionary dynamics and genomic features of the Elizabethkingia anophelis 2015 to 2016 Wisconsin outbreak strain.</title>
        <authorList>
            <person name="Perrin A."/>
            <person name="Larsonneur E."/>
            <person name="Nicholson A.C."/>
            <person name="Edwards D.J."/>
            <person name="Gundlach K.M."/>
            <person name="Whitney A.M."/>
            <person name="Gulvik C.A."/>
            <person name="Bell M.E."/>
            <person name="Rendueles O."/>
            <person name="Cury J."/>
            <person name="Hugon P."/>
            <person name="Clermont D."/>
            <person name="Enouf V."/>
            <person name="Loparev V."/>
            <person name="Juieng P."/>
            <person name="Monson T."/>
            <person name="Warshauer D."/>
            <person name="Elbadawi L.I."/>
            <person name="Walters M.S."/>
            <person name="Crist M.B."/>
            <person name="Noble-Wang J."/>
            <person name="Borlaug G."/>
            <person name="Rocha E.P.C."/>
            <person name="Criscuolo A."/>
            <person name="Touchon M."/>
            <person name="Davis J.P."/>
            <person name="Holt K.E."/>
            <person name="McQuiston J.R."/>
            <person name="Brisse S."/>
        </authorList>
    </citation>
    <scope>NUCLEOTIDE SEQUENCE</scope>
</reference>
<evidence type="ECO:0000256" key="6">
    <source>
        <dbReference type="ARBA" id="ARBA00023237"/>
    </source>
</evidence>
<feature type="chain" id="PRO_5019794418" evidence="8">
    <location>
        <begin position="19"/>
        <end position="1065"/>
    </location>
</feature>
<evidence type="ECO:0000256" key="5">
    <source>
        <dbReference type="ARBA" id="ARBA00023136"/>
    </source>
</evidence>
<dbReference type="PROSITE" id="PS52016">
    <property type="entry name" value="TONB_DEPENDENT_REC_3"/>
    <property type="match status" value="1"/>
</dbReference>
<dbReference type="Gene3D" id="2.170.130.10">
    <property type="entry name" value="TonB-dependent receptor, plug domain"/>
    <property type="match status" value="1"/>
</dbReference>
<reference evidence="10" key="8">
    <citation type="journal article" date="2018" name="J. ISSAAS">
        <title>In Silico Identification of Three Types of Integrative and Conjugative Elements (ICEs) in Elizabethkingia anophelis Strains Isolated from Around the World.</title>
        <authorList>
            <person name="Xu J."/>
            <person name="Pei D."/>
            <person name="Nicholson A."/>
            <person name="Lan Y."/>
            <person name="Xia Q."/>
        </authorList>
    </citation>
    <scope>NUCLEOTIDE SEQUENCE</scope>
</reference>
<dbReference type="EMBL" id="BK010626">
    <property type="protein sequence ID" value="DAC76593.1"/>
    <property type="molecule type" value="Genomic_DNA"/>
</dbReference>
<keyword evidence="4 7" id="KW-0812">Transmembrane</keyword>
<dbReference type="GO" id="GO:0009279">
    <property type="term" value="C:cell outer membrane"/>
    <property type="evidence" value="ECO:0007669"/>
    <property type="project" value="UniProtKB-SubCell"/>
</dbReference>
<accession>A0A455ZIA6</accession>
<protein>
    <submittedName>
        <fullName evidence="10">Putative outer membrane protein</fullName>
    </submittedName>
</protein>
<evidence type="ECO:0000259" key="9">
    <source>
        <dbReference type="Pfam" id="PF07715"/>
    </source>
</evidence>
<dbReference type="InterPro" id="IPR023997">
    <property type="entry name" value="TonB-dep_OMP_SusC/RagA_CS"/>
</dbReference>
<dbReference type="InterPro" id="IPR012910">
    <property type="entry name" value="Plug_dom"/>
</dbReference>
<evidence type="ECO:0000256" key="1">
    <source>
        <dbReference type="ARBA" id="ARBA00004571"/>
    </source>
</evidence>
<keyword evidence="5 7" id="KW-0472">Membrane</keyword>
<evidence type="ECO:0000256" key="2">
    <source>
        <dbReference type="ARBA" id="ARBA00022448"/>
    </source>
</evidence>
<dbReference type="NCBIfam" id="TIGR04057">
    <property type="entry name" value="SusC_RagA_signa"/>
    <property type="match status" value="1"/>
</dbReference>
<keyword evidence="6 7" id="KW-0998">Cell outer membrane</keyword>
<feature type="signal peptide" evidence="8">
    <location>
        <begin position="1"/>
        <end position="18"/>
    </location>
</feature>
<reference evidence="10" key="2">
    <citation type="journal article" date="2014" name="PLoS ONE">
        <title>Insights from the genome annotation of Elizabethkingia anophelis from the malaria vector Anopheles gambiae.</title>
        <authorList>
            <person name="Kukutla P."/>
            <person name="Lindberg B.G."/>
            <person name="Pei D."/>
            <person name="Rayl M."/>
            <person name="Yu W."/>
            <person name="Steritz M."/>
            <person name="Faye I."/>
            <person name="Xu J."/>
        </authorList>
    </citation>
    <scope>NUCLEOTIDE SEQUENCE</scope>
</reference>
<dbReference type="SUPFAM" id="SSF49464">
    <property type="entry name" value="Carboxypeptidase regulatory domain-like"/>
    <property type="match status" value="1"/>
</dbReference>
<evidence type="ECO:0000256" key="3">
    <source>
        <dbReference type="ARBA" id="ARBA00022452"/>
    </source>
</evidence>
<evidence type="ECO:0000313" key="10">
    <source>
        <dbReference type="EMBL" id="DAC76593.1"/>
    </source>
</evidence>
<evidence type="ECO:0000256" key="4">
    <source>
        <dbReference type="ARBA" id="ARBA00022692"/>
    </source>
</evidence>
<dbReference type="NCBIfam" id="TIGR04056">
    <property type="entry name" value="OMP_RagA_SusC"/>
    <property type="match status" value="1"/>
</dbReference>
<proteinExistence type="inferred from homology"/>
<reference evidence="10" key="1">
    <citation type="journal article" date="2014" name="Genome Biol. Evol.">
        <title>Comparative genomic analysis of malaria mosquito vector-associated novel pathogen Elizabethkingia anophelis.</title>
        <authorList>
            <person name="Teo J."/>
            <person name="Tan S.Y."/>
            <person name="Liu Y."/>
            <person name="Tay M."/>
            <person name="Ding Y."/>
            <person name="Li Y."/>
            <person name="Kjelleberg S."/>
            <person name="Givskov M."/>
            <person name="Lin R.T."/>
            <person name="Yang L."/>
        </authorList>
    </citation>
    <scope>NUCLEOTIDE SEQUENCE</scope>
</reference>
<feature type="domain" description="TonB-dependent receptor plug" evidence="9">
    <location>
        <begin position="115"/>
        <end position="219"/>
    </location>
</feature>
<dbReference type="Pfam" id="PF07715">
    <property type="entry name" value="Plug"/>
    <property type="match status" value="1"/>
</dbReference>
<dbReference type="InterPro" id="IPR036942">
    <property type="entry name" value="Beta-barrel_TonB_sf"/>
</dbReference>
<gene>
    <name evidence="10" type="primary">ICEEaIII(8)_NUHP1_27348_30545</name>
</gene>
<dbReference type="Gene3D" id="2.40.170.20">
    <property type="entry name" value="TonB-dependent receptor, beta-barrel domain"/>
    <property type="match status" value="1"/>
</dbReference>
<sequence>MKKILMPLILCSSISLMAQHTISGQVLDELSQTPLRNVTIALKNSNTAVITDSNGFFKFQTKENKIELIASVQGYESKTIELNLPQNAPVKIMLTAKFTDIEAVNIATGYQKISKERATGSYSHADNKLLNQQVGTNVLDRLSNMISGVTIDRGTSGTPQLMIRGISTINGPKSPLIVVDNFPYEGDISNINPNMVESITVLKDASAASIWGARAANGVIVITTKSGKFSQPLSLEFTANTSISPKPDFNYLKTISSSDFIDVEMELFKRGYYDSDINSSSHPALSPVVDLLNKQKKGLMSEDEVNRQIGALRNIDAKDQYRRYMYLPSEKRQYFLNIAGGAPKFSWTSGIGYDDNKGNLGEKYTRTNLRFQNTWRPVKQLTVNTGIYYTDTRTESGRTSYGGITMTRNSAVPYMQLADSEGNPSIVTKGYDQNYKDSFGSGKLLDWNYYPLLDWQNDLTKTNGTEVMINASVNYKILRGFEAEFKYQYQRQNDITENLHNSQSYFARNYVNMFAQVDTNGNTNFIIPKGGILDKSGALTIINNVRGQLNYTGKWHKHGVTAIAGAESRDAVRSYEYNRYYGYNENSMASGSVDYTRQYTILPTGSMEFIQRGQSLGKRTTRFVSLFANAAYTFDNKYTISGSFRRDASNLFGLNTNDQWNPFWSVGTLWEISKESFYHVEWLPYLKLRASYGFNGNIDPAMVAVSTIAFDTDKSRYTGTSVARFDNYFNPRLRWETSRMINAGVDFSSRNSRISGSVEYFTKKGTNLFGPRQMDYTTGIDYMLSNVAETSGHGVDVELKTINIDRAVKWNTILNFSTYRDKVTKYYLADPLASQFIGNGSSVPVSGIEGLPVYSIFAYKWAGLDPKTGDPQGYLNGQVSKDYSQMVGVGTSVQDLEFYGSAVPTVYGSFVNSFSYKNFSMDIGISYKFGYWFRRNSINYTNLFTSWSGHSDYALRWQKEGDEAFTNIPSNNYQSDANRDAFYSGSSILVEKGDHIRLQYINLTYTFDKALFGSPVFENLSVFVNLSNLGILWRANKSGIDPDYNLGLNGLRPPGVYTIGLRAKF</sequence>
<reference evidence="10" key="7">
    <citation type="journal article" date="2017" name="Sci. Rep.">
        <title>Genomic features, phylogenetic relationships, and comparative genomics of Elizabethkingia anophelis strain EM361-97 isolated in Taiwan.</title>
        <authorList>
            <person name="Lin J.N."/>
            <person name="Lai C.H."/>
            <person name="Yang C.H."/>
            <person name="Huang Y.H."/>
            <person name="Lin H.H."/>
        </authorList>
    </citation>
    <scope>NUCLEOTIDE SEQUENCE</scope>
</reference>
<dbReference type="InterPro" id="IPR039426">
    <property type="entry name" value="TonB-dep_rcpt-like"/>
</dbReference>
<name>A0A455ZIA6_9FLAO</name>
<dbReference type="InterPro" id="IPR023996">
    <property type="entry name" value="TonB-dep_OMP_SusC/RagA"/>
</dbReference>
<reference evidence="10" key="4">
    <citation type="journal article" date="2016" name="Sci. Rep.">
        <title>Genomic epidemiology and global diversity of the emerging bacterial pathogen Elizabethkingia anophelis.</title>
        <authorList>
            <person name="Breurec S."/>
            <person name="Criscuolo A."/>
            <person name="Diancourt L."/>
            <person name="Rendueles O."/>
            <person name="Vandenbogaert M."/>
            <person name="Passet V."/>
            <person name="Caro V."/>
            <person name="Rocha E.P."/>
            <person name="Touchon M."/>
            <person name="Brisse S."/>
        </authorList>
    </citation>
    <scope>NUCLEOTIDE SEQUENCE</scope>
</reference>
<evidence type="ECO:0000256" key="8">
    <source>
        <dbReference type="SAM" id="SignalP"/>
    </source>
</evidence>
<dbReference type="AlphaFoldDB" id="A0A455ZIA6"/>
<comment type="subcellular location">
    <subcellularLocation>
        <location evidence="1 7">Cell outer membrane</location>
        <topology evidence="1 7">Multi-pass membrane protein</topology>
    </subcellularLocation>
</comment>
<dbReference type="RefSeq" id="WP_080667751.1">
    <property type="nucleotide sequence ID" value="NZ_FTPG01000039.1"/>
</dbReference>
<keyword evidence="3 7" id="KW-1134">Transmembrane beta strand</keyword>
<dbReference type="InterPro" id="IPR008969">
    <property type="entry name" value="CarboxyPept-like_regulatory"/>
</dbReference>
<dbReference type="SUPFAM" id="SSF56935">
    <property type="entry name" value="Porins"/>
    <property type="match status" value="1"/>
</dbReference>
<reference evidence="10" key="3">
    <citation type="journal article" date="2016" name="Genome Announc.">
        <title>Complete Genome Sequences of Four Strains from the 2015-2016 Elizabethkingia anophelis Outbreak.</title>
        <authorList>
            <person name="Nicholson A.C."/>
            <person name="Whitney A.M."/>
            <person name="Emery B.D."/>
            <person name="Bell M.E."/>
            <person name="Gartin J.T."/>
            <person name="Humrighouse B.W."/>
            <person name="Loparev V.N."/>
            <person name="Batra D."/>
            <person name="Sheth M."/>
            <person name="Rowe L.A."/>
            <person name="Juieng P."/>
            <person name="Knipe K."/>
            <person name="Gulvik C."/>
            <person name="McQuiston J.R."/>
        </authorList>
    </citation>
    <scope>NUCLEOTIDE SEQUENCE</scope>
</reference>
<keyword evidence="2 7" id="KW-0813">Transport</keyword>
<dbReference type="InterPro" id="IPR037066">
    <property type="entry name" value="Plug_dom_sf"/>
</dbReference>